<dbReference type="PANTHER" id="PTHR43163">
    <property type="entry name" value="DIPEPTIDE TRANSPORT SYSTEM PERMEASE PROTEIN DPPB-RELATED"/>
    <property type="match status" value="1"/>
</dbReference>
<evidence type="ECO:0000256" key="2">
    <source>
        <dbReference type="ARBA" id="ARBA00022448"/>
    </source>
</evidence>
<dbReference type="Gene3D" id="1.10.3720.10">
    <property type="entry name" value="MetI-like"/>
    <property type="match status" value="1"/>
</dbReference>
<keyword evidence="4 7" id="KW-0812">Transmembrane</keyword>
<comment type="subcellular location">
    <subcellularLocation>
        <location evidence="1 7">Cell membrane</location>
        <topology evidence="1 7">Multi-pass membrane protein</topology>
    </subcellularLocation>
</comment>
<keyword evidence="2 7" id="KW-0813">Transport</keyword>
<dbReference type="Pfam" id="PF00528">
    <property type="entry name" value="BPD_transp_1"/>
    <property type="match status" value="1"/>
</dbReference>
<keyword evidence="3" id="KW-1003">Cell membrane</keyword>
<reference evidence="9 10" key="1">
    <citation type="submission" date="2016-06" db="EMBL/GenBank/DDBJ databases">
        <authorList>
            <person name="Kjaerup R.B."/>
            <person name="Dalgaard T.S."/>
            <person name="Juul-Madsen H.R."/>
        </authorList>
    </citation>
    <scope>NUCLEOTIDE SEQUENCE [LARGE SCALE GENOMIC DNA]</scope>
    <source>
        <strain evidence="9 10">DSM 45626</strain>
    </source>
</reference>
<dbReference type="InterPro" id="IPR000515">
    <property type="entry name" value="MetI-like"/>
</dbReference>
<dbReference type="AlphaFoldDB" id="A0A1C4YNL6"/>
<dbReference type="SUPFAM" id="SSF161098">
    <property type="entry name" value="MetI-like"/>
    <property type="match status" value="1"/>
</dbReference>
<dbReference type="PROSITE" id="PS50928">
    <property type="entry name" value="ABC_TM1"/>
    <property type="match status" value="1"/>
</dbReference>
<keyword evidence="6 7" id="KW-0472">Membrane</keyword>
<evidence type="ECO:0000256" key="3">
    <source>
        <dbReference type="ARBA" id="ARBA00022475"/>
    </source>
</evidence>
<dbReference type="GO" id="GO:0005886">
    <property type="term" value="C:plasma membrane"/>
    <property type="evidence" value="ECO:0007669"/>
    <property type="project" value="UniProtKB-SubCell"/>
</dbReference>
<evidence type="ECO:0000256" key="6">
    <source>
        <dbReference type="ARBA" id="ARBA00023136"/>
    </source>
</evidence>
<name>A0A1C4YNL6_9ACTN</name>
<feature type="transmembrane region" description="Helical" evidence="7">
    <location>
        <begin position="185"/>
        <end position="208"/>
    </location>
</feature>
<evidence type="ECO:0000256" key="4">
    <source>
        <dbReference type="ARBA" id="ARBA00022692"/>
    </source>
</evidence>
<dbReference type="PANTHER" id="PTHR43163:SF3">
    <property type="entry name" value="PEPTIDE ABC TRANSPORTER PERMEASE PROTEIN"/>
    <property type="match status" value="1"/>
</dbReference>
<evidence type="ECO:0000256" key="5">
    <source>
        <dbReference type="ARBA" id="ARBA00022989"/>
    </source>
</evidence>
<dbReference type="Pfam" id="PF19300">
    <property type="entry name" value="BPD_transp_1_N"/>
    <property type="match status" value="1"/>
</dbReference>
<accession>A0A1C4YNL6</accession>
<protein>
    <submittedName>
        <fullName evidence="9">Peptide/nickel transport system permease protein</fullName>
    </submittedName>
</protein>
<evidence type="ECO:0000259" key="8">
    <source>
        <dbReference type="PROSITE" id="PS50928"/>
    </source>
</evidence>
<comment type="similarity">
    <text evidence="7">Belongs to the binding-protein-dependent transport system permease family.</text>
</comment>
<evidence type="ECO:0000313" key="10">
    <source>
        <dbReference type="Proteomes" id="UP000199375"/>
    </source>
</evidence>
<gene>
    <name evidence="9" type="ORF">GA0070558_15912</name>
</gene>
<proteinExistence type="inferred from homology"/>
<feature type="transmembrane region" description="Helical" evidence="7">
    <location>
        <begin position="149"/>
        <end position="173"/>
    </location>
</feature>
<dbReference type="RefSeq" id="WP_091286979.1">
    <property type="nucleotide sequence ID" value="NZ_FMCW01000059.1"/>
</dbReference>
<evidence type="ECO:0000313" key="9">
    <source>
        <dbReference type="EMBL" id="SCF22335.1"/>
    </source>
</evidence>
<organism evidence="9 10">
    <name type="scientific">Micromonospora haikouensis</name>
    <dbReference type="NCBI Taxonomy" id="686309"/>
    <lineage>
        <taxon>Bacteria</taxon>
        <taxon>Bacillati</taxon>
        <taxon>Actinomycetota</taxon>
        <taxon>Actinomycetes</taxon>
        <taxon>Micromonosporales</taxon>
        <taxon>Micromonosporaceae</taxon>
        <taxon>Micromonospora</taxon>
    </lineage>
</organism>
<dbReference type="InterPro" id="IPR045621">
    <property type="entry name" value="BPD_transp_1_N"/>
</dbReference>
<feature type="transmembrane region" description="Helical" evidence="7">
    <location>
        <begin position="113"/>
        <end position="137"/>
    </location>
</feature>
<dbReference type="EMBL" id="FMCW01000059">
    <property type="protein sequence ID" value="SCF22335.1"/>
    <property type="molecule type" value="Genomic_DNA"/>
</dbReference>
<evidence type="ECO:0000256" key="1">
    <source>
        <dbReference type="ARBA" id="ARBA00004651"/>
    </source>
</evidence>
<feature type="transmembrane region" description="Helical" evidence="7">
    <location>
        <begin position="285"/>
        <end position="304"/>
    </location>
</feature>
<feature type="transmembrane region" description="Helical" evidence="7">
    <location>
        <begin position="242"/>
        <end position="265"/>
    </location>
</feature>
<dbReference type="Proteomes" id="UP000199375">
    <property type="component" value="Unassembled WGS sequence"/>
</dbReference>
<sequence>MNGLLVRWTRWSARLAAELALVLGITSLLAFGLIALAPGDAATRLAQQRAGHPGVTEDQVASARRELGMEGSVPERYVRWLGHAVQGDLGKSARTGRPVLTELAERVPVTLSLAGLTAVVALPLGLLVGALAAMLPWRPARRGLRLTGLLAVSLPTFWVSYLLVVVLAEQLGLLPTSADGGPAGYVMPLVVLALPAVGLLSRVVAVSLREALAQPYVRAAQARGATTVSIVVRDALPNVAGAVLNTIGLIVGGMLTGALVVETVFAHNGIGDYFVQAVNFRDLMAIQACVLCFALAFTATNRLADRLHGRIDPRVSGG</sequence>
<keyword evidence="5 7" id="KW-1133">Transmembrane helix</keyword>
<evidence type="ECO:0000256" key="7">
    <source>
        <dbReference type="RuleBase" id="RU363032"/>
    </source>
</evidence>
<dbReference type="InterPro" id="IPR035906">
    <property type="entry name" value="MetI-like_sf"/>
</dbReference>
<dbReference type="GO" id="GO:0055085">
    <property type="term" value="P:transmembrane transport"/>
    <property type="evidence" value="ECO:0007669"/>
    <property type="project" value="InterPro"/>
</dbReference>
<feature type="domain" description="ABC transmembrane type-1" evidence="8">
    <location>
        <begin position="107"/>
        <end position="304"/>
    </location>
</feature>
<feature type="transmembrane region" description="Helical" evidence="7">
    <location>
        <begin position="15"/>
        <end position="37"/>
    </location>
</feature>
<dbReference type="CDD" id="cd06261">
    <property type="entry name" value="TM_PBP2"/>
    <property type="match status" value="1"/>
</dbReference>